<dbReference type="Gene3D" id="1.20.58.60">
    <property type="match status" value="1"/>
</dbReference>
<evidence type="ECO:0000313" key="2">
    <source>
        <dbReference type="Proteomes" id="UP000828390"/>
    </source>
</evidence>
<dbReference type="Proteomes" id="UP000828390">
    <property type="component" value="Unassembled WGS sequence"/>
</dbReference>
<name>A0A9D4R5C1_DREPO</name>
<reference evidence="1" key="1">
    <citation type="journal article" date="2019" name="bioRxiv">
        <title>The Genome of the Zebra Mussel, Dreissena polymorpha: A Resource for Invasive Species Research.</title>
        <authorList>
            <person name="McCartney M.A."/>
            <person name="Auch B."/>
            <person name="Kono T."/>
            <person name="Mallez S."/>
            <person name="Zhang Y."/>
            <person name="Obille A."/>
            <person name="Becker A."/>
            <person name="Abrahante J.E."/>
            <person name="Garbe J."/>
            <person name="Badalamenti J.P."/>
            <person name="Herman A."/>
            <person name="Mangelson H."/>
            <person name="Liachko I."/>
            <person name="Sullivan S."/>
            <person name="Sone E.D."/>
            <person name="Koren S."/>
            <person name="Silverstein K.A.T."/>
            <person name="Beckman K.B."/>
            <person name="Gohl D.M."/>
        </authorList>
    </citation>
    <scope>NUCLEOTIDE SEQUENCE</scope>
    <source>
        <strain evidence="1">Duluth1</strain>
        <tissue evidence="1">Whole animal</tissue>
    </source>
</reference>
<dbReference type="EMBL" id="JAIWYP010000003">
    <property type="protein sequence ID" value="KAH3854788.1"/>
    <property type="molecule type" value="Genomic_DNA"/>
</dbReference>
<dbReference type="AlphaFoldDB" id="A0A9D4R5C1"/>
<proteinExistence type="predicted"/>
<accession>A0A9D4R5C1</accession>
<protein>
    <submittedName>
        <fullName evidence="1">Uncharacterized protein</fullName>
    </submittedName>
</protein>
<keyword evidence="2" id="KW-1185">Reference proteome</keyword>
<evidence type="ECO:0000313" key="1">
    <source>
        <dbReference type="EMBL" id="KAH3854788.1"/>
    </source>
</evidence>
<sequence length="56" mass="6895">MYQIGDKVKAVREVQERLNRIWQDRREHHEQLYDLHIFLRDAQQLRNTCSSQEVTL</sequence>
<organism evidence="1 2">
    <name type="scientific">Dreissena polymorpha</name>
    <name type="common">Zebra mussel</name>
    <name type="synonym">Mytilus polymorpha</name>
    <dbReference type="NCBI Taxonomy" id="45954"/>
    <lineage>
        <taxon>Eukaryota</taxon>
        <taxon>Metazoa</taxon>
        <taxon>Spiralia</taxon>
        <taxon>Lophotrochozoa</taxon>
        <taxon>Mollusca</taxon>
        <taxon>Bivalvia</taxon>
        <taxon>Autobranchia</taxon>
        <taxon>Heteroconchia</taxon>
        <taxon>Euheterodonta</taxon>
        <taxon>Imparidentia</taxon>
        <taxon>Neoheterodontei</taxon>
        <taxon>Myida</taxon>
        <taxon>Dreissenoidea</taxon>
        <taxon>Dreissenidae</taxon>
        <taxon>Dreissena</taxon>
    </lineage>
</organism>
<reference evidence="1" key="2">
    <citation type="submission" date="2020-11" db="EMBL/GenBank/DDBJ databases">
        <authorList>
            <person name="McCartney M.A."/>
            <person name="Auch B."/>
            <person name="Kono T."/>
            <person name="Mallez S."/>
            <person name="Becker A."/>
            <person name="Gohl D.M."/>
            <person name="Silverstein K.A.T."/>
            <person name="Koren S."/>
            <person name="Bechman K.B."/>
            <person name="Herman A."/>
            <person name="Abrahante J.E."/>
            <person name="Garbe J."/>
        </authorList>
    </citation>
    <scope>NUCLEOTIDE SEQUENCE</scope>
    <source>
        <strain evidence="1">Duluth1</strain>
        <tissue evidence="1">Whole animal</tissue>
    </source>
</reference>
<comment type="caution">
    <text evidence="1">The sequence shown here is derived from an EMBL/GenBank/DDBJ whole genome shotgun (WGS) entry which is preliminary data.</text>
</comment>
<gene>
    <name evidence="1" type="ORF">DPMN_097337</name>
</gene>